<dbReference type="Gene3D" id="1.10.1040.50">
    <property type="match status" value="1"/>
</dbReference>
<dbReference type="AlphaFoldDB" id="A0A098EEB8"/>
<dbReference type="InterPro" id="IPR008927">
    <property type="entry name" value="6-PGluconate_DH-like_C_sf"/>
</dbReference>
<organism evidence="1 2">
    <name type="scientific">Anaplasma phagocytophilum</name>
    <name type="common">Ehrlichia phagocytophila</name>
    <dbReference type="NCBI Taxonomy" id="948"/>
    <lineage>
        <taxon>Bacteria</taxon>
        <taxon>Pseudomonadati</taxon>
        <taxon>Pseudomonadota</taxon>
        <taxon>Alphaproteobacteria</taxon>
        <taxon>Rickettsiales</taxon>
        <taxon>Anaplasmataceae</taxon>
        <taxon>Anaplasma</taxon>
        <taxon>phagocytophilum group</taxon>
    </lineage>
</organism>
<dbReference type="Proteomes" id="UP000055047">
    <property type="component" value="Unassembled WGS sequence"/>
</dbReference>
<sequence>MLSRKLAVVDPACSNVLLLRCLADSGIDLVLYCDNVLVGQSIDSRVRVCSLSSEVGALDEDVSCVLELLQDQDERARFYSGDRICNSAVPLLSLGMSLEERSALRESVSDDVLSRLVSVHLPTFFQPVPVFECILCDDNASSCSRVLSEFQADKLRFLTYSEGEKPLFDQMGYFWAVNCISAALEYGLDVEVADHIVTNDNTGVPLPGVFSILDQMGLDCFVSSLERLVVCLEKNDPMLELRQKLPEVIYGMISDGLTGINGRGGFYRTYHMRYGAMDQVIDLRSGLYRGLKKDMFLHESLLDKKCEAFSNAIWSRFLAYAEYISGLYGATIISRVDDILRIGYGWKYGVCEVASRLGMQCSLK</sequence>
<keyword evidence="1" id="KW-0560">Oxidoreductase</keyword>
<dbReference type="EC" id="1.1.1.35" evidence="1"/>
<accession>A0A098EEB8</accession>
<dbReference type="GO" id="GO:0003857">
    <property type="term" value="F:(3S)-3-hydroxyacyl-CoA dehydrogenase (NAD+) activity"/>
    <property type="evidence" value="ECO:0007669"/>
    <property type="project" value="UniProtKB-EC"/>
</dbReference>
<evidence type="ECO:0000313" key="1">
    <source>
        <dbReference type="EMBL" id="CEG20634.1"/>
    </source>
</evidence>
<name>A0A098EEB8_ANAPH</name>
<gene>
    <name evidence="1" type="primary">fadB</name>
    <name evidence="1" type="ORF">ANAPHAGO_00083</name>
</gene>
<reference evidence="1 2" key="1">
    <citation type="submission" date="2014-09" db="EMBL/GenBank/DDBJ databases">
        <authorList>
            <person name="Loux Valentin"/>
            <person name="Dugat Thibaut"/>
        </authorList>
    </citation>
    <scope>NUCLEOTIDE SEQUENCE [LARGE SCALE GENOMIC DNA]</scope>
    <source>
        <strain evidence="1 2">BOV-10_179</strain>
    </source>
</reference>
<proteinExistence type="predicted"/>
<dbReference type="EMBL" id="CCXQ01000045">
    <property type="protein sequence ID" value="CEG20634.1"/>
    <property type="molecule type" value="Genomic_DNA"/>
</dbReference>
<dbReference type="SUPFAM" id="SSF48179">
    <property type="entry name" value="6-phosphogluconate dehydrogenase C-terminal domain-like"/>
    <property type="match status" value="1"/>
</dbReference>
<protein>
    <submittedName>
        <fullName evidence="1">3-hydroxyacyl-COA dehydrogenase bO272.3</fullName>
        <ecNumber evidence="1">1.1.1.35</ecNumber>
    </submittedName>
</protein>
<dbReference type="RefSeq" id="WP_060757681.1">
    <property type="nucleotide sequence ID" value="NZ_CCXQ01000045.1"/>
</dbReference>
<evidence type="ECO:0000313" key="2">
    <source>
        <dbReference type="Proteomes" id="UP000055047"/>
    </source>
</evidence>